<accession>A0A8H5HE22</accession>
<feature type="region of interest" description="Disordered" evidence="1">
    <location>
        <begin position="203"/>
        <end position="225"/>
    </location>
</feature>
<comment type="caution">
    <text evidence="2">The sequence shown here is derived from an EMBL/GenBank/DDBJ whole genome shotgun (WGS) entry which is preliminary data.</text>
</comment>
<keyword evidence="3" id="KW-1185">Reference proteome</keyword>
<evidence type="ECO:0000256" key="1">
    <source>
        <dbReference type="SAM" id="MobiDB-lite"/>
    </source>
</evidence>
<dbReference type="Proteomes" id="UP000565441">
    <property type="component" value="Unassembled WGS sequence"/>
</dbReference>
<dbReference type="AlphaFoldDB" id="A0A8H5HE22"/>
<dbReference type="EMBL" id="JAACJP010000010">
    <property type="protein sequence ID" value="KAF5381658.1"/>
    <property type="molecule type" value="Genomic_DNA"/>
</dbReference>
<feature type="compositionally biased region" description="Basic and acidic residues" evidence="1">
    <location>
        <begin position="54"/>
        <end position="67"/>
    </location>
</feature>
<evidence type="ECO:0000313" key="3">
    <source>
        <dbReference type="Proteomes" id="UP000565441"/>
    </source>
</evidence>
<feature type="region of interest" description="Disordered" evidence="1">
    <location>
        <begin position="28"/>
        <end position="75"/>
    </location>
</feature>
<gene>
    <name evidence="2" type="ORF">D9615_005552</name>
</gene>
<protein>
    <submittedName>
        <fullName evidence="2">Uncharacterized protein</fullName>
    </submittedName>
</protein>
<name>A0A8H5HE22_9AGAR</name>
<sequence length="323" mass="35152">MYRIAQPTYSTRFRTASTSLAARRLFRGTPMPAAARPHLKAKTDDSSSEGLGLRSDRPPDSNSKPDPRNQQISDQDWEIRTGRAIYVLQQTLPEFFLAGLITSIDKATGSPRSASTSIPIISANPLDLQPFGNDEIEVIYSPKISLSYTPPVALPAPFPTTLHVEGLPLYLASAVFIRHTLNALYSDLSVDLRKVVVNTPRSSARTIASAEQKPPSQQKRRSRDKSLLVGFSVTGKSRVSGARGEWEVNSTYTFSPNTGLIDKHVVDSIYPAPHQAVYDALRLSLGKVFGLGMEEEGTRARSNGAACSVVSGTNGGSRDEKKH</sequence>
<proteinExistence type="predicted"/>
<evidence type="ECO:0000313" key="2">
    <source>
        <dbReference type="EMBL" id="KAF5381658.1"/>
    </source>
</evidence>
<feature type="region of interest" description="Disordered" evidence="1">
    <location>
        <begin position="302"/>
        <end position="323"/>
    </location>
</feature>
<organism evidence="2 3">
    <name type="scientific">Tricholomella constricta</name>
    <dbReference type="NCBI Taxonomy" id="117010"/>
    <lineage>
        <taxon>Eukaryota</taxon>
        <taxon>Fungi</taxon>
        <taxon>Dikarya</taxon>
        <taxon>Basidiomycota</taxon>
        <taxon>Agaricomycotina</taxon>
        <taxon>Agaricomycetes</taxon>
        <taxon>Agaricomycetidae</taxon>
        <taxon>Agaricales</taxon>
        <taxon>Tricholomatineae</taxon>
        <taxon>Lyophyllaceae</taxon>
        <taxon>Tricholomella</taxon>
    </lineage>
</organism>
<dbReference type="OrthoDB" id="1099063at2759"/>
<reference evidence="2 3" key="1">
    <citation type="journal article" date="2020" name="ISME J.">
        <title>Uncovering the hidden diversity of litter-decomposition mechanisms in mushroom-forming fungi.</title>
        <authorList>
            <person name="Floudas D."/>
            <person name="Bentzer J."/>
            <person name="Ahren D."/>
            <person name="Johansson T."/>
            <person name="Persson P."/>
            <person name="Tunlid A."/>
        </authorList>
    </citation>
    <scope>NUCLEOTIDE SEQUENCE [LARGE SCALE GENOMIC DNA]</scope>
    <source>
        <strain evidence="2 3">CBS 661.87</strain>
    </source>
</reference>